<dbReference type="AlphaFoldDB" id="A0A2H0UHF6"/>
<evidence type="ECO:0000313" key="2">
    <source>
        <dbReference type="Proteomes" id="UP000229612"/>
    </source>
</evidence>
<dbReference type="Gene3D" id="2.20.130.10">
    <property type="entry name" value="CAC2371-like domains"/>
    <property type="match status" value="1"/>
</dbReference>
<proteinExistence type="predicted"/>
<dbReference type="Gene3D" id="3.40.50.150">
    <property type="entry name" value="Vaccinia Virus protein VP39"/>
    <property type="match status" value="1"/>
</dbReference>
<name>A0A2H0UHF6_9BACT</name>
<gene>
    <name evidence="1" type="ORF">COU14_02415</name>
</gene>
<evidence type="ECO:0008006" key="3">
    <source>
        <dbReference type="Google" id="ProtNLM"/>
    </source>
</evidence>
<dbReference type="EMBL" id="PFBG01000025">
    <property type="protein sequence ID" value="PIR85831.1"/>
    <property type="molecule type" value="Genomic_DNA"/>
</dbReference>
<organism evidence="1 2">
    <name type="scientific">Candidatus Kaiserbacteria bacterium CG10_big_fil_rev_8_21_14_0_10_44_10</name>
    <dbReference type="NCBI Taxonomy" id="1974606"/>
    <lineage>
        <taxon>Bacteria</taxon>
        <taxon>Candidatus Kaiseribacteriota</taxon>
    </lineage>
</organism>
<dbReference type="InterPro" id="IPR029063">
    <property type="entry name" value="SAM-dependent_MTases_sf"/>
</dbReference>
<comment type="caution">
    <text evidence="1">The sequence shown here is derived from an EMBL/GenBank/DDBJ whole genome shotgun (WGS) entry which is preliminary data.</text>
</comment>
<sequence length="154" mass="17775">MAGLKSDLVLMTSHVAQFFLKDSEWNAMLKAASEALNSGGYILFDSRRSLPESFQKWPTKEARRTVVDPKEGKIEYWVELIETTDKLGRYKLHYFFTETGDQVISEDAIIFRTKEEILSSLENAGFIIETIYGDWDASKYNETSPEMIFLARRN</sequence>
<protein>
    <recommendedName>
        <fullName evidence="3">Methyltransferase type 11 domain-containing protein</fullName>
    </recommendedName>
</protein>
<dbReference type="Proteomes" id="UP000229612">
    <property type="component" value="Unassembled WGS sequence"/>
</dbReference>
<evidence type="ECO:0000313" key="1">
    <source>
        <dbReference type="EMBL" id="PIR85831.1"/>
    </source>
</evidence>
<reference evidence="2" key="1">
    <citation type="submission" date="2017-09" db="EMBL/GenBank/DDBJ databases">
        <title>Depth-based differentiation of microbial function through sediment-hosted aquifers and enrichment of novel symbionts in the deep terrestrial subsurface.</title>
        <authorList>
            <person name="Probst A.J."/>
            <person name="Ladd B."/>
            <person name="Jarett J.K."/>
            <person name="Geller-Mcgrath D.E."/>
            <person name="Sieber C.M.K."/>
            <person name="Emerson J.B."/>
            <person name="Anantharaman K."/>
            <person name="Thomas B.C."/>
            <person name="Malmstrom R."/>
            <person name="Stieglmeier M."/>
            <person name="Klingl A."/>
            <person name="Woyke T."/>
            <person name="Ryan C.M."/>
            <person name="Banfield J.F."/>
        </authorList>
    </citation>
    <scope>NUCLEOTIDE SEQUENCE [LARGE SCALE GENOMIC DNA]</scope>
</reference>
<dbReference type="SUPFAM" id="SSF53335">
    <property type="entry name" value="S-adenosyl-L-methionine-dependent methyltransferases"/>
    <property type="match status" value="1"/>
</dbReference>
<accession>A0A2H0UHF6</accession>